<feature type="transmembrane region" description="Helical" evidence="1">
    <location>
        <begin position="138"/>
        <end position="159"/>
    </location>
</feature>
<dbReference type="EMBL" id="QGTD01000021">
    <property type="protein sequence ID" value="PWU66675.1"/>
    <property type="molecule type" value="Genomic_DNA"/>
</dbReference>
<dbReference type="OrthoDB" id="2716688at2"/>
<keyword evidence="3" id="KW-1185">Reference proteome</keyword>
<evidence type="ECO:0000256" key="1">
    <source>
        <dbReference type="SAM" id="Phobius"/>
    </source>
</evidence>
<sequence length="220" mass="26063">MLKQYKKWQRNKRVKKIKEGDGHRIKPFRFWQLFTRTIFHIHLNDQEGVRRKYSVSVEFFDEKEQAKLYIDDRHTATSDVPASFPVPDGYIELDMTMYGLKRMHYVSGEAEQMLEPDRRSAEGLRKRFHWKFPMISKWIGWIAVFTLLVSLVLGIPQIIEVITYMDFIREHVATFTSPIQLPQSLNITLLILSAIAALERALTLKNHWLIDMETNSFEDF</sequence>
<comment type="caution">
    <text evidence="2">The sequence shown here is derived from an EMBL/GenBank/DDBJ whole genome shotgun (WGS) entry which is preliminary data.</text>
</comment>
<accession>A0A317KTA1</accession>
<keyword evidence="1" id="KW-0472">Membrane</keyword>
<organism evidence="2 3">
    <name type="scientific">Gracilibacillus dipsosauri</name>
    <dbReference type="NCBI Taxonomy" id="178340"/>
    <lineage>
        <taxon>Bacteria</taxon>
        <taxon>Bacillati</taxon>
        <taxon>Bacillota</taxon>
        <taxon>Bacilli</taxon>
        <taxon>Bacillales</taxon>
        <taxon>Bacillaceae</taxon>
        <taxon>Gracilibacillus</taxon>
    </lineage>
</organism>
<keyword evidence="1" id="KW-1133">Transmembrane helix</keyword>
<evidence type="ECO:0000313" key="2">
    <source>
        <dbReference type="EMBL" id="PWU66675.1"/>
    </source>
</evidence>
<proteinExistence type="predicted"/>
<dbReference type="RefSeq" id="WP_109985796.1">
    <property type="nucleotide sequence ID" value="NZ_QGTD01000021.1"/>
</dbReference>
<feature type="transmembrane region" description="Helical" evidence="1">
    <location>
        <begin position="179"/>
        <end position="198"/>
    </location>
</feature>
<evidence type="ECO:0000313" key="3">
    <source>
        <dbReference type="Proteomes" id="UP000245624"/>
    </source>
</evidence>
<name>A0A317KTA1_9BACI</name>
<dbReference type="Proteomes" id="UP000245624">
    <property type="component" value="Unassembled WGS sequence"/>
</dbReference>
<keyword evidence="1" id="KW-0812">Transmembrane</keyword>
<dbReference type="AlphaFoldDB" id="A0A317KTA1"/>
<protein>
    <submittedName>
        <fullName evidence="2">Uncharacterized protein</fullName>
    </submittedName>
</protein>
<reference evidence="2 3" key="1">
    <citation type="submission" date="2018-05" db="EMBL/GenBank/DDBJ databases">
        <title>Genomic analysis of Gracilibacillus dipsosauri DD1 reveals novel features of a salt-tolerant amylase.</title>
        <authorList>
            <person name="Deutch C.E."/>
            <person name="Yang S."/>
        </authorList>
    </citation>
    <scope>NUCLEOTIDE SEQUENCE [LARGE SCALE GENOMIC DNA]</scope>
    <source>
        <strain evidence="2 3">DD1</strain>
    </source>
</reference>
<gene>
    <name evidence="2" type="ORF">DLJ74_19910</name>
</gene>